<gene>
    <name evidence="2" type="ORF">I7I53_03311</name>
</gene>
<dbReference type="EMBL" id="CP069105">
    <property type="protein sequence ID" value="QSS55442.1"/>
    <property type="molecule type" value="Genomic_DNA"/>
</dbReference>
<proteinExistence type="predicted"/>
<sequence length="113" mass="12692">MEGVLGGTVDVIQRKPIVCTMPYYQDDQAGLVLFFSSTSLLSHIYFTLKRLSCRATTATFVYTLLGRWVECLMWFCAVLLPVILLLCCIPSVCCLIPCRPLLRSAINLVSCYM</sequence>
<keyword evidence="1" id="KW-0812">Transmembrane</keyword>
<reference evidence="2" key="1">
    <citation type="submission" date="2021-01" db="EMBL/GenBank/DDBJ databases">
        <title>Chromosome-level genome assembly of a human fungal pathogen reveals clustering of transcriptionally co-regulated genes.</title>
        <authorList>
            <person name="Voorhies M."/>
            <person name="Cohen S."/>
            <person name="Shea T.P."/>
            <person name="Petrus S."/>
            <person name="Munoz J.F."/>
            <person name="Poplawski S."/>
            <person name="Goldman W.E."/>
            <person name="Michael T."/>
            <person name="Cuomo C.A."/>
            <person name="Sil A."/>
            <person name="Beyhan S."/>
        </authorList>
    </citation>
    <scope>NUCLEOTIDE SEQUENCE</scope>
    <source>
        <strain evidence="2">H88</strain>
    </source>
</reference>
<feature type="transmembrane region" description="Helical" evidence="1">
    <location>
        <begin position="29"/>
        <end position="48"/>
    </location>
</feature>
<evidence type="ECO:0000313" key="2">
    <source>
        <dbReference type="EMBL" id="QSS55442.1"/>
    </source>
</evidence>
<keyword evidence="1" id="KW-0472">Membrane</keyword>
<evidence type="ECO:0000256" key="1">
    <source>
        <dbReference type="SAM" id="Phobius"/>
    </source>
</evidence>
<dbReference type="Proteomes" id="UP000663419">
    <property type="component" value="Chromosome 4"/>
</dbReference>
<protein>
    <submittedName>
        <fullName evidence="2">Uncharacterized protein</fullName>
    </submittedName>
</protein>
<evidence type="ECO:0000313" key="3">
    <source>
        <dbReference type="Proteomes" id="UP000663419"/>
    </source>
</evidence>
<dbReference type="VEuPathDB" id="FungiDB:I7I53_03311"/>
<name>A0A8A1LTN9_AJEC8</name>
<dbReference type="AlphaFoldDB" id="A0A8A1LTN9"/>
<accession>A0A8A1LTN9</accession>
<keyword evidence="1" id="KW-1133">Transmembrane helix</keyword>
<feature type="transmembrane region" description="Helical" evidence="1">
    <location>
        <begin position="60"/>
        <end position="86"/>
    </location>
</feature>
<organism evidence="2 3">
    <name type="scientific">Ajellomyces capsulatus (strain H88)</name>
    <name type="common">Darling's disease fungus</name>
    <name type="synonym">Histoplasma capsulatum</name>
    <dbReference type="NCBI Taxonomy" id="544711"/>
    <lineage>
        <taxon>Eukaryota</taxon>
        <taxon>Fungi</taxon>
        <taxon>Dikarya</taxon>
        <taxon>Ascomycota</taxon>
        <taxon>Pezizomycotina</taxon>
        <taxon>Eurotiomycetes</taxon>
        <taxon>Eurotiomycetidae</taxon>
        <taxon>Onygenales</taxon>
        <taxon>Ajellomycetaceae</taxon>
        <taxon>Histoplasma</taxon>
    </lineage>
</organism>